<dbReference type="InterPro" id="IPR050570">
    <property type="entry name" value="Cell_wall_metabolism_enzyme"/>
</dbReference>
<keyword evidence="7" id="KW-0472">Membrane</keyword>
<comment type="caution">
    <text evidence="9">The sequence shown here is derived from an EMBL/GenBank/DDBJ whole genome shotgun (WGS) entry which is preliminary data.</text>
</comment>
<keyword evidence="7" id="KW-1133">Transmembrane helix</keyword>
<dbReference type="AlphaFoldDB" id="U4VJW1"/>
<dbReference type="PANTHER" id="PTHR21666">
    <property type="entry name" value="PEPTIDASE-RELATED"/>
    <property type="match status" value="1"/>
</dbReference>
<keyword evidence="3" id="KW-0479">Metal-binding</keyword>
<accession>U4VJW1</accession>
<evidence type="ECO:0000256" key="4">
    <source>
        <dbReference type="ARBA" id="ARBA00022801"/>
    </source>
</evidence>
<reference evidence="9 10" key="1">
    <citation type="journal article" date="2014" name="FEMS Microbiol. Lett.">
        <title>Genome sequencing analysis reveals virulence-related gene content of Ochrobactrum intermedium strain 229E, a urease-positive strain isolated from the human gastric niche.</title>
        <authorList>
            <person name="Kulkarni G.J."/>
            <person name="Shetty S."/>
            <person name="Dharne M.S."/>
            <person name="Shouche Y.S."/>
        </authorList>
    </citation>
    <scope>NUCLEOTIDE SEQUENCE [LARGE SCALE GENOMIC DNA]</scope>
    <source>
        <strain evidence="9 10">229E</strain>
    </source>
</reference>
<dbReference type="GO" id="GO:0004222">
    <property type="term" value="F:metalloendopeptidase activity"/>
    <property type="evidence" value="ECO:0007669"/>
    <property type="project" value="TreeGrafter"/>
</dbReference>
<dbReference type="InterPro" id="IPR016047">
    <property type="entry name" value="M23ase_b-sheet_dom"/>
</dbReference>
<dbReference type="PANTHER" id="PTHR21666:SF288">
    <property type="entry name" value="CELL DIVISION PROTEIN YTFB"/>
    <property type="match status" value="1"/>
</dbReference>
<dbReference type="GO" id="GO:0006508">
    <property type="term" value="P:proteolysis"/>
    <property type="evidence" value="ECO:0007669"/>
    <property type="project" value="UniProtKB-KW"/>
</dbReference>
<evidence type="ECO:0000256" key="3">
    <source>
        <dbReference type="ARBA" id="ARBA00022723"/>
    </source>
</evidence>
<dbReference type="PATRIC" id="fig|1337887.3.peg.878"/>
<dbReference type="FunFam" id="2.70.70.10:FF:000006">
    <property type="entry name" value="M23 family peptidase"/>
    <property type="match status" value="1"/>
</dbReference>
<keyword evidence="5" id="KW-0862">Zinc</keyword>
<dbReference type="Proteomes" id="UP000016842">
    <property type="component" value="Unassembled WGS sequence"/>
</dbReference>
<keyword evidence="6" id="KW-0482">Metalloprotease</keyword>
<keyword evidence="7" id="KW-0812">Transmembrane</keyword>
<comment type="cofactor">
    <cofactor evidence="1">
        <name>Zn(2+)</name>
        <dbReference type="ChEBI" id="CHEBI:29105"/>
    </cofactor>
</comment>
<keyword evidence="2" id="KW-0645">Protease</keyword>
<dbReference type="EMBL" id="ASXJ01000040">
    <property type="protein sequence ID" value="ERM03106.1"/>
    <property type="molecule type" value="Genomic_DNA"/>
</dbReference>
<gene>
    <name evidence="9" type="ORF">Q644_13300</name>
</gene>
<dbReference type="SUPFAM" id="SSF51261">
    <property type="entry name" value="Duplicated hybrid motif"/>
    <property type="match status" value="1"/>
</dbReference>
<protein>
    <submittedName>
        <fullName evidence="9">Peptidase M23</fullName>
    </submittedName>
</protein>
<evidence type="ECO:0000313" key="9">
    <source>
        <dbReference type="EMBL" id="ERM03106.1"/>
    </source>
</evidence>
<evidence type="ECO:0000256" key="5">
    <source>
        <dbReference type="ARBA" id="ARBA00022833"/>
    </source>
</evidence>
<evidence type="ECO:0000256" key="2">
    <source>
        <dbReference type="ARBA" id="ARBA00022670"/>
    </source>
</evidence>
<evidence type="ECO:0000256" key="1">
    <source>
        <dbReference type="ARBA" id="ARBA00001947"/>
    </source>
</evidence>
<dbReference type="InterPro" id="IPR011055">
    <property type="entry name" value="Dup_hybrid_motif"/>
</dbReference>
<organism evidence="9 10">
    <name type="scientific">Brucella intermedia 229E</name>
    <dbReference type="NCBI Taxonomy" id="1337887"/>
    <lineage>
        <taxon>Bacteria</taxon>
        <taxon>Pseudomonadati</taxon>
        <taxon>Pseudomonadota</taxon>
        <taxon>Alphaproteobacteria</taxon>
        <taxon>Hyphomicrobiales</taxon>
        <taxon>Brucellaceae</taxon>
        <taxon>Brucella/Ochrobactrum group</taxon>
        <taxon>Brucella</taxon>
    </lineage>
</organism>
<dbReference type="GO" id="GO:0046872">
    <property type="term" value="F:metal ion binding"/>
    <property type="evidence" value="ECO:0007669"/>
    <property type="project" value="UniProtKB-KW"/>
</dbReference>
<sequence>MTGNQAKTSTKKVFGERKEPPVLIIARGEKISHFTLRPWMTVLGGAVFLALSAGYLGATAYLVLRDDLMSAGIARHARNQQLYEDRISALRTEVDRITSRQMLDQQVMENKVAELMQRQQTLSARDGKLAPLLERASQLQPMPEMPAETAPDIEQHSQYIPPNEALAGRDFPPGIDPIITGPVPGKLPAGKPDRRADAGSAGLRLSGGISGESTLETSDKILATITHNLHRIESEQNGKVRVLADAAYEKADSILDTLNAAGLRIETPGNASVAMGGPLIPVSSPGTVVNDFDMQLRNLDSALDRLDQVRKRVSALPPLANPAPGNPPLTSLFGVRRDPFLGTAAFHSGIDFRAAYGQTVKSTAAGKVVKAGRFGGYGNMVEIDHGNGFSTRFAHLSRVLVRDGQQVAAGVVVGEAGSSGRSTGSHLHYEVRENGRAINPVNFLKVGKQIEPLL</sequence>
<feature type="domain" description="M23ase beta-sheet core" evidence="8">
    <location>
        <begin position="346"/>
        <end position="440"/>
    </location>
</feature>
<evidence type="ECO:0000256" key="6">
    <source>
        <dbReference type="ARBA" id="ARBA00023049"/>
    </source>
</evidence>
<keyword evidence="4" id="KW-0378">Hydrolase</keyword>
<evidence type="ECO:0000313" key="10">
    <source>
        <dbReference type="Proteomes" id="UP000016842"/>
    </source>
</evidence>
<dbReference type="Gene3D" id="2.70.70.10">
    <property type="entry name" value="Glucose Permease (Domain IIA)"/>
    <property type="match status" value="1"/>
</dbReference>
<name>U4VJW1_9HYPH</name>
<dbReference type="CDD" id="cd12797">
    <property type="entry name" value="M23_peptidase"/>
    <property type="match status" value="1"/>
</dbReference>
<evidence type="ECO:0000256" key="7">
    <source>
        <dbReference type="SAM" id="Phobius"/>
    </source>
</evidence>
<feature type="transmembrane region" description="Helical" evidence="7">
    <location>
        <begin position="39"/>
        <end position="64"/>
    </location>
</feature>
<dbReference type="Pfam" id="PF01551">
    <property type="entry name" value="Peptidase_M23"/>
    <property type="match status" value="1"/>
</dbReference>
<proteinExistence type="predicted"/>
<evidence type="ECO:0000259" key="8">
    <source>
        <dbReference type="Pfam" id="PF01551"/>
    </source>
</evidence>